<comment type="caution">
    <text evidence="1">The sequence shown here is derived from an EMBL/GenBank/DDBJ whole genome shotgun (WGS) entry which is preliminary data.</text>
</comment>
<evidence type="ECO:0000313" key="1">
    <source>
        <dbReference type="EMBL" id="KAJ3653724.1"/>
    </source>
</evidence>
<reference evidence="1" key="1">
    <citation type="journal article" date="2023" name="G3 (Bethesda)">
        <title>Whole genome assemblies of Zophobas morio and Tenebrio molitor.</title>
        <authorList>
            <person name="Kaur S."/>
            <person name="Stinson S.A."/>
            <person name="diCenzo G.C."/>
        </authorList>
    </citation>
    <scope>NUCLEOTIDE SEQUENCE</scope>
    <source>
        <strain evidence="1">QUZm001</strain>
    </source>
</reference>
<gene>
    <name evidence="1" type="ORF">Zmor_012961</name>
</gene>
<protein>
    <submittedName>
        <fullName evidence="1">Uncharacterized protein</fullName>
    </submittedName>
</protein>
<proteinExistence type="predicted"/>
<organism evidence="1 2">
    <name type="scientific">Zophobas morio</name>
    <dbReference type="NCBI Taxonomy" id="2755281"/>
    <lineage>
        <taxon>Eukaryota</taxon>
        <taxon>Metazoa</taxon>
        <taxon>Ecdysozoa</taxon>
        <taxon>Arthropoda</taxon>
        <taxon>Hexapoda</taxon>
        <taxon>Insecta</taxon>
        <taxon>Pterygota</taxon>
        <taxon>Neoptera</taxon>
        <taxon>Endopterygota</taxon>
        <taxon>Coleoptera</taxon>
        <taxon>Polyphaga</taxon>
        <taxon>Cucujiformia</taxon>
        <taxon>Tenebrionidae</taxon>
        <taxon>Zophobas</taxon>
    </lineage>
</organism>
<dbReference type="EMBL" id="JALNTZ010000004">
    <property type="protein sequence ID" value="KAJ3653724.1"/>
    <property type="molecule type" value="Genomic_DNA"/>
</dbReference>
<dbReference type="AlphaFoldDB" id="A0AA38MF44"/>
<name>A0AA38MF44_9CUCU</name>
<accession>A0AA38MF44</accession>
<dbReference type="Proteomes" id="UP001168821">
    <property type="component" value="Unassembled WGS sequence"/>
</dbReference>
<evidence type="ECO:0000313" key="2">
    <source>
        <dbReference type="Proteomes" id="UP001168821"/>
    </source>
</evidence>
<sequence length="110" mass="12766">MMCTETDASAVGANFRWKQHVLALHNENYCIYKERREEIRPRKPSLPWISTESGMVEGIESVIVGQGDIGVMIQQQRQHIVPFLRNCVMEGRVTFQILRTKIEPYSAFLR</sequence>
<keyword evidence="2" id="KW-1185">Reference proteome</keyword>